<evidence type="ECO:0000256" key="3">
    <source>
        <dbReference type="ARBA" id="ARBA00023052"/>
    </source>
</evidence>
<name>A0A1H6BJ83_9HYPH</name>
<proteinExistence type="inferred from homology"/>
<evidence type="ECO:0000313" key="8">
    <source>
        <dbReference type="EMBL" id="SEG60763.1"/>
    </source>
</evidence>
<organism evidence="8 9">
    <name type="scientific">Bosea lathyri</name>
    <dbReference type="NCBI Taxonomy" id="1036778"/>
    <lineage>
        <taxon>Bacteria</taxon>
        <taxon>Pseudomonadati</taxon>
        <taxon>Pseudomonadota</taxon>
        <taxon>Alphaproteobacteria</taxon>
        <taxon>Hyphomicrobiales</taxon>
        <taxon>Boseaceae</taxon>
        <taxon>Bosea</taxon>
    </lineage>
</organism>
<dbReference type="PANTHER" id="PTHR18968">
    <property type="entry name" value="THIAMINE PYROPHOSPHATE ENZYMES"/>
    <property type="match status" value="1"/>
</dbReference>
<comment type="similarity">
    <text evidence="2 4">Belongs to the TPP enzyme family.</text>
</comment>
<dbReference type="InterPro" id="IPR045229">
    <property type="entry name" value="TPP_enz"/>
</dbReference>
<evidence type="ECO:0000256" key="1">
    <source>
        <dbReference type="ARBA" id="ARBA00001964"/>
    </source>
</evidence>
<dbReference type="InterPro" id="IPR000399">
    <property type="entry name" value="TPP-bd_CS"/>
</dbReference>
<dbReference type="RefSeq" id="WP_103873855.1">
    <property type="nucleotide sequence ID" value="NZ_FNUY01000007.1"/>
</dbReference>
<dbReference type="CDD" id="cd07035">
    <property type="entry name" value="TPP_PYR_POX_like"/>
    <property type="match status" value="1"/>
</dbReference>
<evidence type="ECO:0000259" key="5">
    <source>
        <dbReference type="Pfam" id="PF00205"/>
    </source>
</evidence>
<comment type="cofactor">
    <cofactor evidence="1">
        <name>thiamine diphosphate</name>
        <dbReference type="ChEBI" id="CHEBI:58937"/>
    </cofactor>
</comment>
<dbReference type="Pfam" id="PF02775">
    <property type="entry name" value="TPP_enzyme_C"/>
    <property type="match status" value="1"/>
</dbReference>
<keyword evidence="3 4" id="KW-0786">Thiamine pyrophosphate</keyword>
<keyword evidence="9" id="KW-1185">Reference proteome</keyword>
<evidence type="ECO:0000259" key="6">
    <source>
        <dbReference type="Pfam" id="PF02775"/>
    </source>
</evidence>
<dbReference type="GO" id="GO:0003984">
    <property type="term" value="F:acetolactate synthase activity"/>
    <property type="evidence" value="ECO:0007669"/>
    <property type="project" value="TreeGrafter"/>
</dbReference>
<dbReference type="Pfam" id="PF02776">
    <property type="entry name" value="TPP_enzyme_N"/>
    <property type="match status" value="1"/>
</dbReference>
<dbReference type="Proteomes" id="UP000236743">
    <property type="component" value="Unassembled WGS sequence"/>
</dbReference>
<dbReference type="InterPro" id="IPR011766">
    <property type="entry name" value="TPP_enzyme_TPP-bd"/>
</dbReference>
<dbReference type="GO" id="GO:0009099">
    <property type="term" value="P:L-valine biosynthetic process"/>
    <property type="evidence" value="ECO:0007669"/>
    <property type="project" value="TreeGrafter"/>
</dbReference>
<dbReference type="GO" id="GO:0005948">
    <property type="term" value="C:acetolactate synthase complex"/>
    <property type="evidence" value="ECO:0007669"/>
    <property type="project" value="TreeGrafter"/>
</dbReference>
<dbReference type="InterPro" id="IPR029061">
    <property type="entry name" value="THDP-binding"/>
</dbReference>
<dbReference type="GO" id="GO:0030976">
    <property type="term" value="F:thiamine pyrophosphate binding"/>
    <property type="evidence" value="ECO:0007669"/>
    <property type="project" value="InterPro"/>
</dbReference>
<evidence type="ECO:0000256" key="4">
    <source>
        <dbReference type="RuleBase" id="RU362132"/>
    </source>
</evidence>
<dbReference type="SUPFAM" id="SSF52518">
    <property type="entry name" value="Thiamin diphosphate-binding fold (THDP-binding)"/>
    <property type="match status" value="2"/>
</dbReference>
<dbReference type="EMBL" id="FNUY01000007">
    <property type="protein sequence ID" value="SEG60763.1"/>
    <property type="molecule type" value="Genomic_DNA"/>
</dbReference>
<feature type="domain" description="Thiamine pyrophosphate enzyme central" evidence="5">
    <location>
        <begin position="191"/>
        <end position="332"/>
    </location>
</feature>
<gene>
    <name evidence="8" type="ORF">SAMN04488115_107277</name>
</gene>
<dbReference type="Pfam" id="PF00205">
    <property type="entry name" value="TPP_enzyme_M"/>
    <property type="match status" value="1"/>
</dbReference>
<sequence>MRGTGGALLYETLKSYGVTCLFGMEDPIHVFHAVDRAFTRIVTVRDEKHAAIMAHGYAQVTGRPGVCAATFGPGATNLITGLLEAQRSSVPVIALVQDHPLRLKNKNASSALDHAVALAPYVKDVTRIDTPEQAADAVRKAFRIATSGRPGPVVLLCPGDVMAAEAEAQVWADPAYTHFPANRVRASRESIETAAELLSAARRPLIIAGGGSIISGASEEIRMLAELFDCPVATTMTGRGAIADTHPLAAGPLGSTTGGRYGRGQISNTLFAEADVVFVLGSRTGQLCYSDWSLPKPETKLIHLDIDPAEVGRNFATEIAMIGDVRDTLRDLMAHCADRGLARTDGAPAKRIAELTQVWKAEFEPVATSTQQPIRPERLLAEISAQVDDKTLIVTDASYITGWAMSHIDVPRTGRFILSPRGTSGIGWSLPAAIGAKMADPSLKVICLTGDGAFGYVFNELETAARYGVDVTVIVFNNGTLAFQRHWELKVMGRYLECDFLDIDYSEVGRALKCKGERITDPETIAARLKQALATEAPYVIDVVIDPNATAPIVGFEKLQLERDAVH</sequence>
<reference evidence="8 9" key="1">
    <citation type="submission" date="2016-10" db="EMBL/GenBank/DDBJ databases">
        <authorList>
            <person name="de Groot N.N."/>
        </authorList>
    </citation>
    <scope>NUCLEOTIDE SEQUENCE [LARGE SCALE GENOMIC DNA]</scope>
    <source>
        <strain evidence="8 9">DSM 26656</strain>
    </source>
</reference>
<feature type="domain" description="Thiamine pyrophosphate enzyme TPP-binding" evidence="6">
    <location>
        <begin position="399"/>
        <end position="543"/>
    </location>
</feature>
<dbReference type="Gene3D" id="3.40.50.1220">
    <property type="entry name" value="TPP-binding domain"/>
    <property type="match status" value="1"/>
</dbReference>
<dbReference type="OrthoDB" id="4494979at2"/>
<dbReference type="AlphaFoldDB" id="A0A1H6BJ83"/>
<feature type="domain" description="Thiamine pyrophosphate enzyme N-terminal TPP-binding" evidence="7">
    <location>
        <begin position="4"/>
        <end position="113"/>
    </location>
</feature>
<dbReference type="GO" id="GO:0009097">
    <property type="term" value="P:isoleucine biosynthetic process"/>
    <property type="evidence" value="ECO:0007669"/>
    <property type="project" value="TreeGrafter"/>
</dbReference>
<dbReference type="InterPro" id="IPR012001">
    <property type="entry name" value="Thiamin_PyroP_enz_TPP-bd_dom"/>
</dbReference>
<evidence type="ECO:0000313" key="9">
    <source>
        <dbReference type="Proteomes" id="UP000236743"/>
    </source>
</evidence>
<dbReference type="SUPFAM" id="SSF52467">
    <property type="entry name" value="DHS-like NAD/FAD-binding domain"/>
    <property type="match status" value="1"/>
</dbReference>
<dbReference type="PROSITE" id="PS00187">
    <property type="entry name" value="TPP_ENZYMES"/>
    <property type="match status" value="1"/>
</dbReference>
<evidence type="ECO:0000259" key="7">
    <source>
        <dbReference type="Pfam" id="PF02776"/>
    </source>
</evidence>
<dbReference type="GO" id="GO:0050660">
    <property type="term" value="F:flavin adenine dinucleotide binding"/>
    <property type="evidence" value="ECO:0007669"/>
    <property type="project" value="TreeGrafter"/>
</dbReference>
<evidence type="ECO:0000256" key="2">
    <source>
        <dbReference type="ARBA" id="ARBA00007812"/>
    </source>
</evidence>
<dbReference type="GO" id="GO:0000287">
    <property type="term" value="F:magnesium ion binding"/>
    <property type="evidence" value="ECO:0007669"/>
    <property type="project" value="InterPro"/>
</dbReference>
<protein>
    <submittedName>
        <fullName evidence="8">Acetolactate synthase-1/2/3 large subunit</fullName>
    </submittedName>
</protein>
<dbReference type="InterPro" id="IPR029035">
    <property type="entry name" value="DHS-like_NAD/FAD-binding_dom"/>
</dbReference>
<accession>A0A1H6BJ83</accession>
<dbReference type="PANTHER" id="PTHR18968:SF13">
    <property type="entry name" value="ACETOLACTATE SYNTHASE CATALYTIC SUBUNIT, MITOCHONDRIAL"/>
    <property type="match status" value="1"/>
</dbReference>
<dbReference type="Gene3D" id="3.40.50.970">
    <property type="match status" value="2"/>
</dbReference>
<dbReference type="InterPro" id="IPR012000">
    <property type="entry name" value="Thiamin_PyroP_enz_cen_dom"/>
</dbReference>